<name>A0A8S1QXW2_PARPR</name>
<feature type="domain" description="DAMP1 SANT/Myb-like" evidence="6">
    <location>
        <begin position="101"/>
        <end position="172"/>
    </location>
</feature>
<proteinExistence type="predicted"/>
<dbReference type="GO" id="GO:0006338">
    <property type="term" value="P:chromatin remodeling"/>
    <property type="evidence" value="ECO:0007669"/>
    <property type="project" value="InterPro"/>
</dbReference>
<evidence type="ECO:0000256" key="3">
    <source>
        <dbReference type="ARBA" id="ARBA00023015"/>
    </source>
</evidence>
<dbReference type="PANTHER" id="PTHR12855">
    <property type="entry name" value="DNA METHYLTRANSFERASE 1-ASSOCIATED PROTEIN 1 FAMILY MEMBER"/>
    <property type="match status" value="1"/>
</dbReference>
<reference evidence="7" key="1">
    <citation type="submission" date="2021-01" db="EMBL/GenBank/DDBJ databases">
        <authorList>
            <consortium name="Genoscope - CEA"/>
            <person name="William W."/>
        </authorList>
    </citation>
    <scope>NUCLEOTIDE SEQUENCE</scope>
</reference>
<comment type="caution">
    <text evidence="7">The sequence shown here is derived from an EMBL/GenBank/DDBJ whole genome shotgun (WGS) entry which is preliminary data.</text>
</comment>
<evidence type="ECO:0000259" key="6">
    <source>
        <dbReference type="Pfam" id="PF16282"/>
    </source>
</evidence>
<keyword evidence="5" id="KW-0539">Nucleus</keyword>
<evidence type="ECO:0000256" key="2">
    <source>
        <dbReference type="ARBA" id="ARBA00022853"/>
    </source>
</evidence>
<accession>A0A8S1QXW2</accession>
<dbReference type="GO" id="GO:0003714">
    <property type="term" value="F:transcription corepressor activity"/>
    <property type="evidence" value="ECO:0007669"/>
    <property type="project" value="TreeGrafter"/>
</dbReference>
<evidence type="ECO:0000256" key="1">
    <source>
        <dbReference type="ARBA" id="ARBA00004123"/>
    </source>
</evidence>
<dbReference type="GO" id="GO:0035267">
    <property type="term" value="C:NuA4 histone acetyltransferase complex"/>
    <property type="evidence" value="ECO:0007669"/>
    <property type="project" value="InterPro"/>
</dbReference>
<dbReference type="Proteomes" id="UP000688137">
    <property type="component" value="Unassembled WGS sequence"/>
</dbReference>
<protein>
    <recommendedName>
        <fullName evidence="6">dAMP1 SANT/Myb-like domain-containing protein</fullName>
    </recommendedName>
</protein>
<organism evidence="7 8">
    <name type="scientific">Paramecium primaurelia</name>
    <dbReference type="NCBI Taxonomy" id="5886"/>
    <lineage>
        <taxon>Eukaryota</taxon>
        <taxon>Sar</taxon>
        <taxon>Alveolata</taxon>
        <taxon>Ciliophora</taxon>
        <taxon>Intramacronucleata</taxon>
        <taxon>Oligohymenophorea</taxon>
        <taxon>Peniculida</taxon>
        <taxon>Parameciidae</taxon>
        <taxon>Paramecium</taxon>
    </lineage>
</organism>
<comment type="subcellular location">
    <subcellularLocation>
        <location evidence="1">Nucleus</location>
    </subcellularLocation>
</comment>
<evidence type="ECO:0000313" key="8">
    <source>
        <dbReference type="Proteomes" id="UP000688137"/>
    </source>
</evidence>
<dbReference type="PANTHER" id="PTHR12855:SF10">
    <property type="entry name" value="DNA METHYLTRANSFERASE 1-ASSOCIATED PROTEIN 1"/>
    <property type="match status" value="1"/>
</dbReference>
<dbReference type="GO" id="GO:0000122">
    <property type="term" value="P:negative regulation of transcription by RNA polymerase II"/>
    <property type="evidence" value="ECO:0007669"/>
    <property type="project" value="TreeGrafter"/>
</dbReference>
<keyword evidence="3" id="KW-0805">Transcription regulation</keyword>
<evidence type="ECO:0000256" key="5">
    <source>
        <dbReference type="ARBA" id="ARBA00023242"/>
    </source>
</evidence>
<dbReference type="EMBL" id="CAJJDM010000384">
    <property type="protein sequence ID" value="CAD8119824.1"/>
    <property type="molecule type" value="Genomic_DNA"/>
</dbReference>
<evidence type="ECO:0000256" key="4">
    <source>
        <dbReference type="ARBA" id="ARBA00023163"/>
    </source>
</evidence>
<dbReference type="AlphaFoldDB" id="A0A8S1QXW2"/>
<sequence>MTITLKMHPNGEKFQNTIGSAFQAFQNQNTHKRSGFKLLIQQKNYENLIHMWSFIHLLFSYKQNHQIIRNGFEEIMVTNQNIEKVNVQVPEQKKGLMFRGEKFNYDSEYFEFKEEEISIDNDWSFEETEYLFNQLNKYSYNFIVLSYRQSYQNKNRDIYELKDRYYSVVNEVLQKRNEKLHFLYNFVLMKNMINLEI</sequence>
<keyword evidence="2" id="KW-0156">Chromatin regulator</keyword>
<dbReference type="InterPro" id="IPR027109">
    <property type="entry name" value="Swc4/Dmap1"/>
</dbReference>
<dbReference type="GO" id="GO:0006281">
    <property type="term" value="P:DNA repair"/>
    <property type="evidence" value="ECO:0007669"/>
    <property type="project" value="InterPro"/>
</dbReference>
<dbReference type="Pfam" id="PF16282">
    <property type="entry name" value="SANT_DAMP1_like"/>
    <property type="match status" value="1"/>
</dbReference>
<keyword evidence="8" id="KW-1185">Reference proteome</keyword>
<keyword evidence="4" id="KW-0804">Transcription</keyword>
<dbReference type="GO" id="GO:0000812">
    <property type="term" value="C:Swr1 complex"/>
    <property type="evidence" value="ECO:0007669"/>
    <property type="project" value="TreeGrafter"/>
</dbReference>
<evidence type="ECO:0000313" key="7">
    <source>
        <dbReference type="EMBL" id="CAD8119824.1"/>
    </source>
</evidence>
<gene>
    <name evidence="7" type="ORF">PPRIM_AZ9-3.1.T3750001</name>
</gene>
<dbReference type="InterPro" id="IPR032563">
    <property type="entry name" value="DAMP1_SANT-like"/>
</dbReference>